<protein>
    <submittedName>
        <fullName evidence="1">Uncharacterized protein</fullName>
    </submittedName>
</protein>
<organism evidence="1 2">
    <name type="scientific">Afipia felis</name>
    <name type="common">Cat scratch disease bacillus</name>
    <dbReference type="NCBI Taxonomy" id="1035"/>
    <lineage>
        <taxon>Bacteria</taxon>
        <taxon>Pseudomonadati</taxon>
        <taxon>Pseudomonadota</taxon>
        <taxon>Alphaproteobacteria</taxon>
        <taxon>Hyphomicrobiales</taxon>
        <taxon>Nitrobacteraceae</taxon>
        <taxon>Afipia</taxon>
    </lineage>
</organism>
<keyword evidence="2" id="KW-1185">Reference proteome</keyword>
<gene>
    <name evidence="1" type="ORF">BN961_02166</name>
</gene>
<reference evidence="1 2" key="1">
    <citation type="journal article" date="2014" name="Genome Announc.">
        <title>Genome Sequence of Afipia felis Strain 76713, Isolated in Hospital Water Using an Amoeba Co-Culture Procedure.</title>
        <authorList>
            <person name="Benamar S."/>
            <person name="La Scola B."/>
            <person name="Croce O."/>
        </authorList>
    </citation>
    <scope>NUCLEOTIDE SEQUENCE [LARGE SCALE GENOMIC DNA]</scope>
    <source>
        <strain evidence="1 2">76713</strain>
    </source>
</reference>
<dbReference type="EMBL" id="CCAZ020000001">
    <property type="protein sequence ID" value="CEG08748.1"/>
    <property type="molecule type" value="Genomic_DNA"/>
</dbReference>
<name>A0A090N7K2_AFIFE</name>
<dbReference type="RefSeq" id="WP_048756607.1">
    <property type="nucleotide sequence ID" value="NZ_CCAZ020000001.1"/>
</dbReference>
<accession>A0A090N7K2</accession>
<comment type="caution">
    <text evidence="1">The sequence shown here is derived from an EMBL/GenBank/DDBJ whole genome shotgun (WGS) entry which is preliminary data.</text>
</comment>
<evidence type="ECO:0000313" key="1">
    <source>
        <dbReference type="EMBL" id="CEG08748.1"/>
    </source>
</evidence>
<proteinExistence type="predicted"/>
<dbReference type="Proteomes" id="UP000035762">
    <property type="component" value="Unassembled WGS sequence"/>
</dbReference>
<sequence>MTQTTAAGARTASREAFGKASARKSFGEYKAVIVYPNGRTEILGKCERPLIWRGKEALPGGLTHFVRGKTFANREDAIARAQREIDGLFANHTAAVAKFNSHAALAKTGGA</sequence>
<dbReference type="STRING" id="1035.BN961_02166"/>
<evidence type="ECO:0000313" key="2">
    <source>
        <dbReference type="Proteomes" id="UP000035762"/>
    </source>
</evidence>
<dbReference type="AlphaFoldDB" id="A0A090N7K2"/>